<keyword evidence="3" id="KW-0808">Transferase</keyword>
<protein>
    <recommendedName>
        <fullName evidence="1">RNA-directed RNA polymerase</fullName>
        <ecNumber evidence="1">2.7.7.48</ecNumber>
    </recommendedName>
    <alternativeName>
        <fullName evidence="7">RNA replicase beta chain</fullName>
    </alternativeName>
</protein>
<proteinExistence type="predicted"/>
<dbReference type="RefSeq" id="YP_010770222.1">
    <property type="nucleotide sequence ID" value="NC_074200.1"/>
</dbReference>
<evidence type="ECO:0000256" key="4">
    <source>
        <dbReference type="ARBA" id="ARBA00022695"/>
    </source>
</evidence>
<dbReference type="GO" id="GO:0000166">
    <property type="term" value="F:nucleotide binding"/>
    <property type="evidence" value="ECO:0007669"/>
    <property type="project" value="UniProtKB-KW"/>
</dbReference>
<dbReference type="Proteomes" id="UP000676086">
    <property type="component" value="Segment"/>
</dbReference>
<evidence type="ECO:0000256" key="7">
    <source>
        <dbReference type="ARBA" id="ARBA00030248"/>
    </source>
</evidence>
<accession>A0A8S5L1J5</accession>
<comment type="catalytic activity">
    <reaction evidence="8">
        <text>RNA(n) + a ribonucleoside 5'-triphosphate = RNA(n+1) + diphosphate</text>
        <dbReference type="Rhea" id="RHEA:21248"/>
        <dbReference type="Rhea" id="RHEA-COMP:14527"/>
        <dbReference type="Rhea" id="RHEA-COMP:17342"/>
        <dbReference type="ChEBI" id="CHEBI:33019"/>
        <dbReference type="ChEBI" id="CHEBI:61557"/>
        <dbReference type="ChEBI" id="CHEBI:140395"/>
        <dbReference type="EC" id="2.7.7.48"/>
    </reaction>
</comment>
<keyword evidence="2 11" id="KW-0696">RNA-directed RNA polymerase</keyword>
<keyword evidence="6" id="KW-0693">Viral RNA replication</keyword>
<dbReference type="InterPro" id="IPR043502">
    <property type="entry name" value="DNA/RNA_pol_sf"/>
</dbReference>
<dbReference type="InterPro" id="IPR005093">
    <property type="entry name" value="RNArep_beta"/>
</dbReference>
<evidence type="ECO:0000256" key="8">
    <source>
        <dbReference type="ARBA" id="ARBA00048744"/>
    </source>
</evidence>
<keyword evidence="5" id="KW-0547">Nucleotide-binding</keyword>
<evidence type="ECO:0000256" key="9">
    <source>
        <dbReference type="PIRSR" id="PIRSR605093-1"/>
    </source>
</evidence>
<dbReference type="InterPro" id="IPR007096">
    <property type="entry name" value="RNA-dir_Rpol_cat_phage"/>
</dbReference>
<keyword evidence="9" id="KW-0479">Metal-binding</keyword>
<name>A0A8S5L1J5_9VIRU</name>
<evidence type="ECO:0000259" key="10">
    <source>
        <dbReference type="PROSITE" id="PS50522"/>
    </source>
</evidence>
<comment type="cofactor">
    <cofactor evidence="9">
        <name>Mg(2+)</name>
        <dbReference type="ChEBI" id="CHEBI:18420"/>
    </cofactor>
    <text evidence="9">Binds 2 Mg(2+) per subunit.</text>
</comment>
<dbReference type="Pfam" id="PF03431">
    <property type="entry name" value="RNA_replicase_B"/>
    <property type="match status" value="1"/>
</dbReference>
<evidence type="ECO:0000313" key="11">
    <source>
        <dbReference type="EMBL" id="DAD50978.1"/>
    </source>
</evidence>
<dbReference type="GeneID" id="80399471"/>
<organism evidence="11 12">
    <name type="scientific">ssRNA phage SRR6960509_3</name>
    <dbReference type="NCBI Taxonomy" id="2786530"/>
    <lineage>
        <taxon>Viruses</taxon>
        <taxon>Riboviria</taxon>
        <taxon>Orthornavirae</taxon>
        <taxon>Lenarviricota</taxon>
        <taxon>Leviviricetes</taxon>
        <taxon>Timlovirales</taxon>
        <taxon>Blumeviridae</taxon>
        <taxon>Pahdacivirus</taxon>
        <taxon>Pahdacivirus asiadaptatum</taxon>
    </lineage>
</organism>
<evidence type="ECO:0000256" key="2">
    <source>
        <dbReference type="ARBA" id="ARBA00022484"/>
    </source>
</evidence>
<gene>
    <name evidence="11" type="primary">SRR6960509_3_3</name>
</gene>
<evidence type="ECO:0000256" key="6">
    <source>
        <dbReference type="ARBA" id="ARBA00022953"/>
    </source>
</evidence>
<sequence length="610" mass="70373">MISTARFINKLSKVFDLAQYEITHGGIPLPIADQNKLKSACRLWMLAIWDLADPSFRCSLYSHLIQVFYLLGSCDIELLTRFLEKCSDALLRKPDNFTIIWSLFKGERLGKALQSGHLIMPLECLSKTADEVVSFRSINTVLKFIQRVNITLDIKDKLIEDYRDNDLRLGQLRFDPDDISFLQDKAKEWFRDFSFDEDAVPKHGPGAVAGYGRITVYEKYHLLDIDQMLYYFLSRNVKDWQLHYPILPGKLTRTAEVVFVPKSLKTYRTICKEPCSLQYWQQYVARQLMVYVENHPYLKRKVSFTNQQLSRNFALEASKSRNYATIDLSNASDSISFALIEQVFRKTPLYEALICLRSRDVRIGNTEVRVNKFAPMGSALCFPIECILFSLLCELAIQRSSGRNRRYRVFGDDIIIHHSHVPNLLAKLSRCGFTPNVTKSFFQKDQPFRESCGIESLNGRDVTPLRLPRNYPGDVVGKAFSNIPTLIDLANSCLMFGLYSVRRQILTLLNTTTGFDPLYTVPNGIGIWSYQPTNFHLNSKMMIGQRYYKASVFSEQKIPIIGQDADDLTYHEWFRQDGMLEGTIHIGKVVVRVRRRWVPAWITQVECLDS</sequence>
<dbReference type="GO" id="GO:0003968">
    <property type="term" value="F:RNA-directed RNA polymerase activity"/>
    <property type="evidence" value="ECO:0007669"/>
    <property type="project" value="UniProtKB-KW"/>
</dbReference>
<dbReference type="EMBL" id="BK013681">
    <property type="protein sequence ID" value="DAD50978.1"/>
    <property type="molecule type" value="Genomic_RNA"/>
</dbReference>
<feature type="binding site" evidence="9">
    <location>
        <position position="327"/>
    </location>
    <ligand>
        <name>Mg(2+)</name>
        <dbReference type="ChEBI" id="CHEBI:18420"/>
        <label>2</label>
    </ligand>
</feature>
<dbReference type="GO" id="GO:0046872">
    <property type="term" value="F:metal ion binding"/>
    <property type="evidence" value="ECO:0007669"/>
    <property type="project" value="UniProtKB-KW"/>
</dbReference>
<reference evidence="11" key="1">
    <citation type="submission" date="2020-09" db="EMBL/GenBank/DDBJ databases">
        <title>Leviviricetes taxonomy.</title>
        <authorList>
            <person name="Stockdale S.R."/>
            <person name="Callanan J."/>
            <person name="Adriaenssens E.M."/>
            <person name="Kuhn J.H."/>
            <person name="Rumnieks J."/>
            <person name="Shkoporov A."/>
            <person name="Draper L.A."/>
            <person name="Ross P."/>
            <person name="Hill C."/>
        </authorList>
    </citation>
    <scope>NUCLEOTIDE SEQUENCE</scope>
</reference>
<dbReference type="PROSITE" id="PS50522">
    <property type="entry name" value="RDRP_PHAGE"/>
    <property type="match status" value="1"/>
</dbReference>
<dbReference type="GO" id="GO:0039694">
    <property type="term" value="P:viral RNA genome replication"/>
    <property type="evidence" value="ECO:0007669"/>
    <property type="project" value="InterPro"/>
</dbReference>
<feature type="domain" description="RdRp catalytic" evidence="10">
    <location>
        <begin position="312"/>
        <end position="444"/>
    </location>
</feature>
<dbReference type="EC" id="2.7.7.48" evidence="1"/>
<feature type="binding site" evidence="9">
    <location>
        <position position="413"/>
    </location>
    <ligand>
        <name>Mg(2+)</name>
        <dbReference type="ChEBI" id="CHEBI:18420"/>
        <label>2</label>
    </ligand>
</feature>
<evidence type="ECO:0000256" key="3">
    <source>
        <dbReference type="ARBA" id="ARBA00022679"/>
    </source>
</evidence>
<evidence type="ECO:0000313" key="12">
    <source>
        <dbReference type="Proteomes" id="UP000676086"/>
    </source>
</evidence>
<dbReference type="SUPFAM" id="SSF56672">
    <property type="entry name" value="DNA/RNA polymerases"/>
    <property type="match status" value="1"/>
</dbReference>
<evidence type="ECO:0000256" key="1">
    <source>
        <dbReference type="ARBA" id="ARBA00012494"/>
    </source>
</evidence>
<evidence type="ECO:0000256" key="5">
    <source>
        <dbReference type="ARBA" id="ARBA00022741"/>
    </source>
</evidence>
<keyword evidence="9" id="KW-0460">Magnesium</keyword>
<keyword evidence="4" id="KW-0548">Nucleotidyltransferase</keyword>
<dbReference type="KEGG" id="vg:80399471"/>
<keyword evidence="12" id="KW-1185">Reference proteome</keyword>
<feature type="binding site" evidence="9">
    <location>
        <position position="412"/>
    </location>
    <ligand>
        <name>Mg(2+)</name>
        <dbReference type="ChEBI" id="CHEBI:18420"/>
        <label>2</label>
    </ligand>
</feature>